<dbReference type="EMBL" id="FQYU01000018">
    <property type="protein sequence ID" value="SHK02982.1"/>
    <property type="molecule type" value="Genomic_DNA"/>
</dbReference>
<protein>
    <recommendedName>
        <fullName evidence="3">Lipocalin-like domain-containing protein</fullName>
    </recommendedName>
</protein>
<keyword evidence="2" id="KW-1185">Reference proteome</keyword>
<dbReference type="Proteomes" id="UP000184543">
    <property type="component" value="Unassembled WGS sequence"/>
</dbReference>
<evidence type="ECO:0000313" key="2">
    <source>
        <dbReference type="Proteomes" id="UP000184543"/>
    </source>
</evidence>
<evidence type="ECO:0008006" key="3">
    <source>
        <dbReference type="Google" id="ProtNLM"/>
    </source>
</evidence>
<name>A0A1M6P505_9FLAO</name>
<accession>A0A1M6P505</accession>
<dbReference type="AlphaFoldDB" id="A0A1M6P505"/>
<dbReference type="RefSeq" id="WP_139278163.1">
    <property type="nucleotide sequence ID" value="NZ_FQYU01000018.1"/>
</dbReference>
<organism evidence="1 2">
    <name type="scientific">Pseudozobellia thermophila</name>
    <dbReference type="NCBI Taxonomy" id="192903"/>
    <lineage>
        <taxon>Bacteria</taxon>
        <taxon>Pseudomonadati</taxon>
        <taxon>Bacteroidota</taxon>
        <taxon>Flavobacteriia</taxon>
        <taxon>Flavobacteriales</taxon>
        <taxon>Flavobacteriaceae</taxon>
        <taxon>Pseudozobellia</taxon>
    </lineage>
</organism>
<gene>
    <name evidence="1" type="ORF">SAMN04488513_11812</name>
</gene>
<sequence>MRCFIVLIMLIPLAVSCQENEVDIKGIWHYERRSRPERGFTMSIDGVDVTEELNDETENGDGMDHFYLVFDGQGQLIEYKVGIGFRSTYKIVDNLIYSNDEPLYEIVTFRDSLMVIKQPDKVDTATYERVGADLSALEIVN</sequence>
<dbReference type="PROSITE" id="PS51257">
    <property type="entry name" value="PROKAR_LIPOPROTEIN"/>
    <property type="match status" value="1"/>
</dbReference>
<reference evidence="2" key="1">
    <citation type="submission" date="2016-11" db="EMBL/GenBank/DDBJ databases">
        <authorList>
            <person name="Varghese N."/>
            <person name="Submissions S."/>
        </authorList>
    </citation>
    <scope>NUCLEOTIDE SEQUENCE [LARGE SCALE GENOMIC DNA]</scope>
    <source>
        <strain evidence="2">DSM 19858</strain>
    </source>
</reference>
<proteinExistence type="predicted"/>
<dbReference type="OrthoDB" id="9795618at2"/>
<evidence type="ECO:0000313" key="1">
    <source>
        <dbReference type="EMBL" id="SHK02982.1"/>
    </source>
</evidence>